<sequence>MFPDLLICDLCLWATLNGRVLANNLYMLDELKENICSAIQHIRVSKLQGVYQNMLNHAQRGMLPEILQSEGKVVENIDDLISHFKQEVHLGNVLSELYKFSKIVMTIPVSTATAERSFSGLKRLKTYLHSTTRQQRLNSVSILHVHKKAAKALDLEKMSNEFISRNEQRKRTFLQKMYL</sequence>
<evidence type="ECO:0000313" key="3">
    <source>
        <dbReference type="EMBL" id="KAJ4441703.1"/>
    </source>
</evidence>
<gene>
    <name evidence="3" type="ORF">ANN_11561</name>
</gene>
<accession>A0ABQ8T5D2</accession>
<feature type="chain" id="PRO_5046188378" description="HAT C-terminal dimerisation domain-containing protein" evidence="1">
    <location>
        <begin position="23"/>
        <end position="179"/>
    </location>
</feature>
<dbReference type="Proteomes" id="UP001148838">
    <property type="component" value="Unassembled WGS sequence"/>
</dbReference>
<feature type="domain" description="HAT C-terminal dimerisation" evidence="2">
    <location>
        <begin position="96"/>
        <end position="146"/>
    </location>
</feature>
<proteinExistence type="predicted"/>
<keyword evidence="4" id="KW-1185">Reference proteome</keyword>
<reference evidence="3 4" key="1">
    <citation type="journal article" date="2022" name="Allergy">
        <title>Genome assembly and annotation of Periplaneta americana reveal a comprehensive cockroach allergen profile.</title>
        <authorList>
            <person name="Wang L."/>
            <person name="Xiong Q."/>
            <person name="Saelim N."/>
            <person name="Wang L."/>
            <person name="Nong W."/>
            <person name="Wan A.T."/>
            <person name="Shi M."/>
            <person name="Liu X."/>
            <person name="Cao Q."/>
            <person name="Hui J.H.L."/>
            <person name="Sookrung N."/>
            <person name="Leung T.F."/>
            <person name="Tungtrongchitr A."/>
            <person name="Tsui S.K.W."/>
        </authorList>
    </citation>
    <scope>NUCLEOTIDE SEQUENCE [LARGE SCALE GENOMIC DNA]</scope>
    <source>
        <strain evidence="3">PWHHKU_190912</strain>
    </source>
</reference>
<evidence type="ECO:0000256" key="1">
    <source>
        <dbReference type="SAM" id="SignalP"/>
    </source>
</evidence>
<organism evidence="3 4">
    <name type="scientific">Periplaneta americana</name>
    <name type="common">American cockroach</name>
    <name type="synonym">Blatta americana</name>
    <dbReference type="NCBI Taxonomy" id="6978"/>
    <lineage>
        <taxon>Eukaryota</taxon>
        <taxon>Metazoa</taxon>
        <taxon>Ecdysozoa</taxon>
        <taxon>Arthropoda</taxon>
        <taxon>Hexapoda</taxon>
        <taxon>Insecta</taxon>
        <taxon>Pterygota</taxon>
        <taxon>Neoptera</taxon>
        <taxon>Polyneoptera</taxon>
        <taxon>Dictyoptera</taxon>
        <taxon>Blattodea</taxon>
        <taxon>Blattoidea</taxon>
        <taxon>Blattidae</taxon>
        <taxon>Blattinae</taxon>
        <taxon>Periplaneta</taxon>
    </lineage>
</organism>
<evidence type="ECO:0000313" key="4">
    <source>
        <dbReference type="Proteomes" id="UP001148838"/>
    </source>
</evidence>
<dbReference type="Gene3D" id="3.30.420.10">
    <property type="entry name" value="Ribonuclease H-like superfamily/Ribonuclease H"/>
    <property type="match status" value="1"/>
</dbReference>
<dbReference type="InterPro" id="IPR036397">
    <property type="entry name" value="RNaseH_sf"/>
</dbReference>
<dbReference type="Pfam" id="PF05699">
    <property type="entry name" value="Dimer_Tnp_hAT"/>
    <property type="match status" value="1"/>
</dbReference>
<feature type="signal peptide" evidence="1">
    <location>
        <begin position="1"/>
        <end position="22"/>
    </location>
</feature>
<evidence type="ECO:0000259" key="2">
    <source>
        <dbReference type="Pfam" id="PF05699"/>
    </source>
</evidence>
<dbReference type="PANTHER" id="PTHR45749">
    <property type="match status" value="1"/>
</dbReference>
<dbReference type="PANTHER" id="PTHR45749:SF28">
    <property type="entry name" value="ZINC FINGER MYM-TYPE PROTEIN 1-LIKE-RELATED"/>
    <property type="match status" value="1"/>
</dbReference>
<name>A0ABQ8T5D2_PERAM</name>
<dbReference type="InterPro" id="IPR008906">
    <property type="entry name" value="HATC_C_dom"/>
</dbReference>
<protein>
    <recommendedName>
        <fullName evidence="2">HAT C-terminal dimerisation domain-containing protein</fullName>
    </recommendedName>
</protein>
<comment type="caution">
    <text evidence="3">The sequence shown here is derived from an EMBL/GenBank/DDBJ whole genome shotgun (WGS) entry which is preliminary data.</text>
</comment>
<keyword evidence="1" id="KW-0732">Signal</keyword>
<dbReference type="EMBL" id="JAJSOF020000015">
    <property type="protein sequence ID" value="KAJ4441703.1"/>
    <property type="molecule type" value="Genomic_DNA"/>
</dbReference>